<name>A0A1Z4MWI5_9CYAN</name>
<dbReference type="EMBL" id="AP018248">
    <property type="protein sequence ID" value="BAY97824.1"/>
    <property type="molecule type" value="Genomic_DNA"/>
</dbReference>
<reference evidence="6 7" key="1">
    <citation type="submission" date="2017-06" db="EMBL/GenBank/DDBJ databases">
        <title>Genome sequencing of cyanobaciteial culture collection at National Institute for Environmental Studies (NIES).</title>
        <authorList>
            <person name="Hirose Y."/>
            <person name="Shimura Y."/>
            <person name="Fujisawa T."/>
            <person name="Nakamura Y."/>
            <person name="Kawachi M."/>
        </authorList>
    </citation>
    <scope>NUCLEOTIDE SEQUENCE [LARGE SCALE GENOMIC DNA]</scope>
    <source>
        <strain evidence="6 7">NIES-37</strain>
    </source>
</reference>
<comment type="subcellular location">
    <subcellularLocation>
        <location evidence="1">Secreted</location>
    </subcellularLocation>
</comment>
<feature type="domain" description="SD-repeat containing protein B" evidence="5">
    <location>
        <begin position="687"/>
        <end position="762"/>
    </location>
</feature>
<dbReference type="InterPro" id="IPR051417">
    <property type="entry name" value="SDr/BOS_complex"/>
</dbReference>
<keyword evidence="3" id="KW-0732">Signal</keyword>
<dbReference type="Proteomes" id="UP000218785">
    <property type="component" value="Chromosome"/>
</dbReference>
<evidence type="ECO:0000256" key="4">
    <source>
        <dbReference type="SAM" id="MobiDB-lite"/>
    </source>
</evidence>
<organism evidence="6 7">
    <name type="scientific">Tolypothrix tenuis PCC 7101</name>
    <dbReference type="NCBI Taxonomy" id="231146"/>
    <lineage>
        <taxon>Bacteria</taxon>
        <taxon>Bacillati</taxon>
        <taxon>Cyanobacteriota</taxon>
        <taxon>Cyanophyceae</taxon>
        <taxon>Nostocales</taxon>
        <taxon>Tolypothrichaceae</taxon>
        <taxon>Tolypothrix</taxon>
    </lineage>
</organism>
<feature type="domain" description="SD-repeat containing protein B" evidence="5">
    <location>
        <begin position="473"/>
        <end position="544"/>
    </location>
</feature>
<dbReference type="InterPro" id="IPR033764">
    <property type="entry name" value="Sdr_B"/>
</dbReference>
<keyword evidence="7" id="KW-1185">Reference proteome</keyword>
<proteinExistence type="predicted"/>
<evidence type="ECO:0000256" key="1">
    <source>
        <dbReference type="ARBA" id="ARBA00004613"/>
    </source>
</evidence>
<dbReference type="RefSeq" id="WP_096574815.1">
    <property type="nucleotide sequence ID" value="NZ_CAWNJS010000001.1"/>
</dbReference>
<dbReference type="AlphaFoldDB" id="A0A1Z4MWI5"/>
<accession>A0A1Z4MWI5</accession>
<feature type="region of interest" description="Disordered" evidence="4">
    <location>
        <begin position="589"/>
        <end position="616"/>
    </location>
</feature>
<dbReference type="KEGG" id="ttq:NIES37_17690"/>
<dbReference type="Gene3D" id="2.60.40.10">
    <property type="entry name" value="Immunoglobulins"/>
    <property type="match status" value="5"/>
</dbReference>
<evidence type="ECO:0000313" key="7">
    <source>
        <dbReference type="Proteomes" id="UP000218785"/>
    </source>
</evidence>
<dbReference type="SUPFAM" id="SSF117074">
    <property type="entry name" value="Hypothetical protein PA1324"/>
    <property type="match status" value="5"/>
</dbReference>
<feature type="domain" description="SD-repeat containing protein B" evidence="5">
    <location>
        <begin position="577"/>
        <end position="658"/>
    </location>
</feature>
<feature type="domain" description="SD-repeat containing protein B" evidence="5">
    <location>
        <begin position="372"/>
        <end position="447"/>
    </location>
</feature>
<feature type="compositionally biased region" description="Low complexity" evidence="4">
    <location>
        <begin position="605"/>
        <end position="616"/>
    </location>
</feature>
<evidence type="ECO:0000256" key="3">
    <source>
        <dbReference type="ARBA" id="ARBA00022729"/>
    </source>
</evidence>
<feature type="domain" description="SD-repeat containing protein B" evidence="5">
    <location>
        <begin position="268"/>
        <end position="344"/>
    </location>
</feature>
<evidence type="ECO:0000256" key="2">
    <source>
        <dbReference type="ARBA" id="ARBA00022525"/>
    </source>
</evidence>
<sequence>MKPLLKNVVKPLRGTFLTLLFTVPQISLGGSFADKKVLAQAQPSCPDGTQPATYEWTPTNNVADFLAQNLVAKGIRATFQFSDNPGPLGTVTDTATFDPNSDNQVTRIDSGLPQDIYGGVLGTHLRWNIGLGKNPAQGTSTLTINFAQPVTLATPLTFLDVDRDGARDFGRVFQDVITVTGFNGTAPVPLTGTALGPNTRVTNNGNSVVAAGVNENAFPDSSNGNAEIRFSGAVSQIRVVYQAGREFGEPGQDETVGLNRISICLAPASIGDTVFNDTNANNIQDPGEPGISGVQVNVRNSSGTVVGTATTDTNGRYIVPNLNPGQYTVSVAQTPSGFSPTLTQPNPITLTSGQNFDQADFGFTQQAQGTGSIGDFVFSDTNGNNIPDAGEPGIANINLVLRNSNGNVVATTKTDANGVYRFQNVPAGNYTVAVTNPPINFTPTLTQPNAISLANGQNIDTVDFGFRPPTNGSIGDTVFTDTNGNGTQDNNEPGIPNVTVTLRLPNGTTQTATTDANGRYSFPGLAPGNYQVSANPPQGNTLTTGINPFNINLLPSQQLDSADFGFRAGGFNGTSGSIGDTVFNDTNSNGRQDAGEAGVPNVPVTLTSPGPDGLLGTGDDTTQTTTTNANGNYTFSNLPAGNYRVAIVPPFNLPQVTTGSSQIEVNLQSGQALTTVDFGLRRQPGNAVGDLVFNDQNNNGRPDPGESGIPNVNITVRNPNGQIVDTTTTNNNGNFIFTGLPPGNYTLEATPPQNFTPTTPTSVPVNLTGANAEIDNLDFGFASGTANNTGVQLVKRITAIARTNGQRIQYNTFIDDPNDQNDNVIRPAPLGQYEVQTPIASGDEVEYTVYFRAGQLLENLNFCDLIPSGTTYVANSITVTGSGTGADQGRFFSPLTPLASIPESNACENTNNPNGTVIVRLGNVPNGQSGAVSFRVRID</sequence>
<dbReference type="GO" id="GO:0005576">
    <property type="term" value="C:extracellular region"/>
    <property type="evidence" value="ECO:0007669"/>
    <property type="project" value="UniProtKB-SubCell"/>
</dbReference>
<dbReference type="Pfam" id="PF17210">
    <property type="entry name" value="SdrD_B"/>
    <property type="match status" value="5"/>
</dbReference>
<gene>
    <name evidence="6" type="ORF">NIES37_17690</name>
</gene>
<evidence type="ECO:0000259" key="5">
    <source>
        <dbReference type="Pfam" id="PF17210"/>
    </source>
</evidence>
<dbReference type="PANTHER" id="PTHR23303">
    <property type="entry name" value="CARBOXYPEPTIDASE REGULATORY REGION-CONTAINING"/>
    <property type="match status" value="1"/>
</dbReference>
<evidence type="ECO:0000313" key="6">
    <source>
        <dbReference type="EMBL" id="BAY97824.1"/>
    </source>
</evidence>
<keyword evidence="2" id="KW-0964">Secreted</keyword>
<dbReference type="InterPro" id="IPR013783">
    <property type="entry name" value="Ig-like_fold"/>
</dbReference>
<protein>
    <recommendedName>
        <fullName evidence="5">SD-repeat containing protein B domain-containing protein</fullName>
    </recommendedName>
</protein>